<evidence type="ECO:0000313" key="4">
    <source>
        <dbReference type="Proteomes" id="UP000279259"/>
    </source>
</evidence>
<keyword evidence="4" id="KW-1185">Reference proteome</keyword>
<dbReference type="AlphaFoldDB" id="A0A427YTE4"/>
<comment type="caution">
    <text evidence="3">The sequence shown here is derived from an EMBL/GenBank/DDBJ whole genome shotgun (WGS) entry which is preliminary data.</text>
</comment>
<gene>
    <name evidence="3" type="ORF">EHS25_004150</name>
</gene>
<feature type="transmembrane region" description="Helical" evidence="2">
    <location>
        <begin position="64"/>
        <end position="83"/>
    </location>
</feature>
<organism evidence="3 4">
    <name type="scientific">Saitozyma podzolica</name>
    <dbReference type="NCBI Taxonomy" id="1890683"/>
    <lineage>
        <taxon>Eukaryota</taxon>
        <taxon>Fungi</taxon>
        <taxon>Dikarya</taxon>
        <taxon>Basidiomycota</taxon>
        <taxon>Agaricomycotina</taxon>
        <taxon>Tremellomycetes</taxon>
        <taxon>Tremellales</taxon>
        <taxon>Trimorphomycetaceae</taxon>
        <taxon>Saitozyma</taxon>
    </lineage>
</organism>
<sequence length="584" mass="63939">MPPNEYEAVPTNATDQPHRYPPLSSSSSPGRLLDALRAYNPFSPEHHAGSHSLKSKRIATTVKYLGSAFVALGILHFVFIGAFPKSAYTAAFRSKSWYSDPEYAAAAAAADAVLAKLNPDAGEPGTFFRDSYPIRSMLAFWELAEKEVNARGLDTCGDQLGYGLIEAYHRSQVAYCMPDGVHELQVSPIRNGSHWNGEPVPPTTIECAPVHRDEFSKWWPYPASPCLSTNIRAVPDELRKFVAAGCEVTDDGANLFTEMGNEGFLGKEITRSDLEVAECKEVVDHTVVIIGRQDQWNPGIQHGCQPFHSIMGPDGRMGPSAVGLGSMGRGRVPVGAGASLLSSMGVGKSYTCASTITWAASHYYRHLFGLLPPSLSLPANLLDSHHLGGRPRRPINVLWLSRAKLDRYAQNHNDWSSWRDVRHINNEPQLIKRLRDGLAQMCEGSVYTGEFGHTGCVFEDAQDVPESWALVSPETVSSSSPLPIRFATLDPMVHALETQIHFVGHTTVLISSHGGALGLSLFLAPGDGAVIELQVSGVRGNYHFEHMAKEMGHEYDVLAIERTVDVEQVWEATQKRLRTFADTG</sequence>
<evidence type="ECO:0000256" key="1">
    <source>
        <dbReference type="SAM" id="MobiDB-lite"/>
    </source>
</evidence>
<dbReference type="Proteomes" id="UP000279259">
    <property type="component" value="Unassembled WGS sequence"/>
</dbReference>
<reference evidence="3 4" key="1">
    <citation type="submission" date="2018-11" db="EMBL/GenBank/DDBJ databases">
        <title>Genome sequence of Saitozyma podzolica DSM 27192.</title>
        <authorList>
            <person name="Aliyu H."/>
            <person name="Gorte O."/>
            <person name="Ochsenreither K."/>
        </authorList>
    </citation>
    <scope>NUCLEOTIDE SEQUENCE [LARGE SCALE GENOMIC DNA]</scope>
    <source>
        <strain evidence="3 4">DSM 27192</strain>
    </source>
</reference>
<keyword evidence="2" id="KW-0812">Transmembrane</keyword>
<evidence type="ECO:0000313" key="3">
    <source>
        <dbReference type="EMBL" id="RSH94347.1"/>
    </source>
</evidence>
<dbReference type="OrthoDB" id="546212at2759"/>
<evidence type="ECO:0000256" key="2">
    <source>
        <dbReference type="SAM" id="Phobius"/>
    </source>
</evidence>
<keyword evidence="2" id="KW-1133">Transmembrane helix</keyword>
<name>A0A427YTE4_9TREE</name>
<keyword evidence="2" id="KW-0472">Membrane</keyword>
<dbReference type="EMBL" id="RSCD01000002">
    <property type="protein sequence ID" value="RSH94347.1"/>
    <property type="molecule type" value="Genomic_DNA"/>
</dbReference>
<accession>A0A427YTE4</accession>
<protein>
    <submittedName>
        <fullName evidence="3">Uncharacterized protein</fullName>
    </submittedName>
</protein>
<proteinExistence type="predicted"/>
<feature type="region of interest" description="Disordered" evidence="1">
    <location>
        <begin position="1"/>
        <end position="28"/>
    </location>
</feature>